<evidence type="ECO:0000256" key="5">
    <source>
        <dbReference type="ARBA" id="ARBA00022485"/>
    </source>
</evidence>
<dbReference type="CDD" id="cd10030">
    <property type="entry name" value="UDG-F4_TTUDGA_SPO1dp_like"/>
    <property type="match status" value="1"/>
</dbReference>
<proteinExistence type="inferred from homology"/>
<dbReference type="InterPro" id="IPR005122">
    <property type="entry name" value="Uracil-DNA_glycosylase-like"/>
</dbReference>
<evidence type="ECO:0000313" key="13">
    <source>
        <dbReference type="EMBL" id="KNY27270.1"/>
    </source>
</evidence>
<dbReference type="eggNOG" id="COG1573">
    <property type="taxonomic scope" value="Bacteria"/>
</dbReference>
<comment type="catalytic activity">
    <reaction evidence="1">
        <text>Hydrolyzes single-stranded DNA or mismatched double-stranded DNA and polynucleotides, releasing free uracil.</text>
        <dbReference type="EC" id="3.2.2.27"/>
    </reaction>
</comment>
<comment type="similarity">
    <text evidence="2">Belongs to the uracil-DNA glycosylase (UDG) superfamily. Type 4 (UDGa) family.</text>
</comment>
<dbReference type="Pfam" id="PF03167">
    <property type="entry name" value="UDG"/>
    <property type="match status" value="1"/>
</dbReference>
<dbReference type="SUPFAM" id="SSF52141">
    <property type="entry name" value="Uracil-DNA glycosylase-like"/>
    <property type="match status" value="1"/>
</dbReference>
<dbReference type="PANTHER" id="PTHR33693:SF1">
    <property type="entry name" value="TYPE-4 URACIL-DNA GLYCOSYLASE"/>
    <property type="match status" value="1"/>
</dbReference>
<dbReference type="InterPro" id="IPR051536">
    <property type="entry name" value="UDG_Type-4/5"/>
</dbReference>
<dbReference type="OrthoDB" id="5290748at2"/>
<name>A0A0L6JNG2_9FIRM</name>
<dbReference type="Proteomes" id="UP000036923">
    <property type="component" value="Unassembled WGS sequence"/>
</dbReference>
<dbReference type="PATRIC" id="fig|398512.5.peg.2646"/>
<evidence type="ECO:0000256" key="7">
    <source>
        <dbReference type="ARBA" id="ARBA00022763"/>
    </source>
</evidence>
<dbReference type="GO" id="GO:0004844">
    <property type="term" value="F:uracil DNA N-glycosylase activity"/>
    <property type="evidence" value="ECO:0007669"/>
    <property type="project" value="UniProtKB-EC"/>
</dbReference>
<evidence type="ECO:0000256" key="11">
    <source>
        <dbReference type="ARBA" id="ARBA00023204"/>
    </source>
</evidence>
<keyword evidence="14" id="KW-1185">Reference proteome</keyword>
<dbReference type="PANTHER" id="PTHR33693">
    <property type="entry name" value="TYPE-5 URACIL-DNA GLYCOSYLASE"/>
    <property type="match status" value="1"/>
</dbReference>
<dbReference type="SMART" id="SM00987">
    <property type="entry name" value="UreE_C"/>
    <property type="match status" value="1"/>
</dbReference>
<dbReference type="InterPro" id="IPR005273">
    <property type="entry name" value="Ura-DNA_glyco_family4"/>
</dbReference>
<dbReference type="STRING" id="398512.Bccel_2541"/>
<evidence type="ECO:0000256" key="6">
    <source>
        <dbReference type="ARBA" id="ARBA00022723"/>
    </source>
</evidence>
<keyword evidence="10" id="KW-0411">Iron-sulfur</keyword>
<dbReference type="EMBL" id="LGTC01000001">
    <property type="protein sequence ID" value="KNY27270.1"/>
    <property type="molecule type" value="Genomic_DNA"/>
</dbReference>
<evidence type="ECO:0000256" key="8">
    <source>
        <dbReference type="ARBA" id="ARBA00022801"/>
    </source>
</evidence>
<dbReference type="Gene3D" id="3.40.470.10">
    <property type="entry name" value="Uracil-DNA glycosylase-like domain"/>
    <property type="match status" value="1"/>
</dbReference>
<feature type="domain" description="Uracil-DNA glycosylase-like" evidence="12">
    <location>
        <begin position="28"/>
        <end position="174"/>
    </location>
</feature>
<dbReference type="InterPro" id="IPR036895">
    <property type="entry name" value="Uracil-DNA_glycosylase-like_sf"/>
</dbReference>
<accession>A0A0L6JNG2</accession>
<protein>
    <recommendedName>
        <fullName evidence="4">Type-4 uracil-DNA glycosylase</fullName>
        <ecNumber evidence="3">3.2.2.27</ecNumber>
    </recommendedName>
</protein>
<gene>
    <name evidence="13" type="ORF">Bccel_2541</name>
</gene>
<keyword evidence="8" id="KW-0378">Hydrolase</keyword>
<dbReference type="RefSeq" id="WP_036942531.1">
    <property type="nucleotide sequence ID" value="NZ_JQKC01000019.1"/>
</dbReference>
<sequence length="189" mass="21374">MLDWEELIGACSGCQRCSLGSTRKNIVVGRGNVNAPLLFIGEGPGEQEDKQGLPFVGPAGKLLDTLLDALEIGKDQYYIANVVKCRPPGNRVPLDDEAEKCLPYLRNQVYLIKPRIIVCLGATAMKYIVDKDARITQIRGTWIERKGYWIMPTFHPAALLRDESKKILMWQDMKKVKQRLDELCQNKID</sequence>
<evidence type="ECO:0000256" key="9">
    <source>
        <dbReference type="ARBA" id="ARBA00023004"/>
    </source>
</evidence>
<keyword evidence="7" id="KW-0227">DNA damage</keyword>
<evidence type="ECO:0000259" key="12">
    <source>
        <dbReference type="SMART" id="SM00986"/>
    </source>
</evidence>
<organism evidence="13 14">
    <name type="scientific">Pseudobacteroides cellulosolvens ATCC 35603 = DSM 2933</name>
    <dbReference type="NCBI Taxonomy" id="398512"/>
    <lineage>
        <taxon>Bacteria</taxon>
        <taxon>Bacillati</taxon>
        <taxon>Bacillota</taxon>
        <taxon>Clostridia</taxon>
        <taxon>Eubacteriales</taxon>
        <taxon>Oscillospiraceae</taxon>
        <taxon>Pseudobacteroides</taxon>
    </lineage>
</organism>
<keyword evidence="9" id="KW-0408">Iron</keyword>
<evidence type="ECO:0000256" key="1">
    <source>
        <dbReference type="ARBA" id="ARBA00001400"/>
    </source>
</evidence>
<evidence type="ECO:0000256" key="10">
    <source>
        <dbReference type="ARBA" id="ARBA00023014"/>
    </source>
</evidence>
<dbReference type="AlphaFoldDB" id="A0A0L6JNG2"/>
<keyword evidence="6" id="KW-0479">Metal-binding</keyword>
<dbReference type="GO" id="GO:0051539">
    <property type="term" value="F:4 iron, 4 sulfur cluster binding"/>
    <property type="evidence" value="ECO:0007669"/>
    <property type="project" value="UniProtKB-KW"/>
</dbReference>
<evidence type="ECO:0000256" key="4">
    <source>
        <dbReference type="ARBA" id="ARBA00019403"/>
    </source>
</evidence>
<keyword evidence="5" id="KW-0004">4Fe-4S</keyword>
<dbReference type="SMART" id="SM00986">
    <property type="entry name" value="UDG"/>
    <property type="match status" value="1"/>
</dbReference>
<evidence type="ECO:0000256" key="2">
    <source>
        <dbReference type="ARBA" id="ARBA00006521"/>
    </source>
</evidence>
<dbReference type="GO" id="GO:0046872">
    <property type="term" value="F:metal ion binding"/>
    <property type="evidence" value="ECO:0007669"/>
    <property type="project" value="UniProtKB-KW"/>
</dbReference>
<dbReference type="EC" id="3.2.2.27" evidence="3"/>
<keyword evidence="11" id="KW-0234">DNA repair</keyword>
<dbReference type="GO" id="GO:0006281">
    <property type="term" value="P:DNA repair"/>
    <property type="evidence" value="ECO:0007669"/>
    <property type="project" value="UniProtKB-KW"/>
</dbReference>
<reference evidence="14" key="1">
    <citation type="submission" date="2015-07" db="EMBL/GenBank/DDBJ databases">
        <title>Near-Complete Genome Sequence of the Cellulolytic Bacterium Bacteroides (Pseudobacteroides) cellulosolvens ATCC 35603.</title>
        <authorList>
            <person name="Dassa B."/>
            <person name="Utturkar S.M."/>
            <person name="Klingeman D.M."/>
            <person name="Hurt R.A."/>
            <person name="Keller M."/>
            <person name="Xu J."/>
            <person name="Reddy Y.H.K."/>
            <person name="Borovok I."/>
            <person name="Grinberg I.R."/>
            <person name="Lamed R."/>
            <person name="Zhivin O."/>
            <person name="Bayer E.A."/>
            <person name="Brown S.D."/>
        </authorList>
    </citation>
    <scope>NUCLEOTIDE SEQUENCE [LARGE SCALE GENOMIC DNA]</scope>
    <source>
        <strain evidence="14">DSM 2933</strain>
    </source>
</reference>
<evidence type="ECO:0000256" key="3">
    <source>
        <dbReference type="ARBA" id="ARBA00012030"/>
    </source>
</evidence>
<dbReference type="NCBIfam" id="TIGR00758">
    <property type="entry name" value="UDG_fam4"/>
    <property type="match status" value="1"/>
</dbReference>
<evidence type="ECO:0000313" key="14">
    <source>
        <dbReference type="Proteomes" id="UP000036923"/>
    </source>
</evidence>
<comment type="caution">
    <text evidence="13">The sequence shown here is derived from an EMBL/GenBank/DDBJ whole genome shotgun (WGS) entry which is preliminary data.</text>
</comment>